<feature type="compositionally biased region" description="Basic and acidic residues" evidence="1">
    <location>
        <begin position="61"/>
        <end position="70"/>
    </location>
</feature>
<sequence length="106" mass="12183">MSSCSSHMSHNALPPAHSPFILLYVQYLVHSNALTDRNRSECRRPRVEGGGKNIRSKGKEKKSPHFDDRHTRRKGKNKNTFDAACFKQSPAFFALIKNPFLFHRET</sequence>
<feature type="region of interest" description="Disordered" evidence="1">
    <location>
        <begin position="37"/>
        <end position="79"/>
    </location>
</feature>
<keyword evidence="3" id="KW-1185">Reference proteome</keyword>
<gene>
    <name evidence="2" type="ORF">CesoFtcFv8_003293</name>
</gene>
<evidence type="ECO:0000313" key="2">
    <source>
        <dbReference type="EMBL" id="KAK5909356.1"/>
    </source>
</evidence>
<feature type="compositionally biased region" description="Basic and acidic residues" evidence="1">
    <location>
        <begin position="37"/>
        <end position="49"/>
    </location>
</feature>
<comment type="caution">
    <text evidence="2">The sequence shown here is derived from an EMBL/GenBank/DDBJ whole genome shotgun (WGS) entry which is preliminary data.</text>
</comment>
<accession>A0AAN8CSB0</accession>
<dbReference type="Proteomes" id="UP001335648">
    <property type="component" value="Unassembled WGS sequence"/>
</dbReference>
<evidence type="ECO:0000313" key="3">
    <source>
        <dbReference type="Proteomes" id="UP001335648"/>
    </source>
</evidence>
<reference evidence="2 3" key="1">
    <citation type="journal article" date="2023" name="Mol. Biol. Evol.">
        <title>Genomics of Secondarily Temperate Adaptation in the Only Non-Antarctic Icefish.</title>
        <authorList>
            <person name="Rivera-Colon A.G."/>
            <person name="Rayamajhi N."/>
            <person name="Minhas B.F."/>
            <person name="Madrigal G."/>
            <person name="Bilyk K.T."/>
            <person name="Yoon V."/>
            <person name="Hune M."/>
            <person name="Gregory S."/>
            <person name="Cheng C.H.C."/>
            <person name="Catchen J.M."/>
        </authorList>
    </citation>
    <scope>NUCLEOTIDE SEQUENCE [LARGE SCALE GENOMIC DNA]</scope>
    <source>
        <strain evidence="2">JC2023a</strain>
    </source>
</reference>
<name>A0AAN8CSB0_9TELE</name>
<proteinExistence type="predicted"/>
<dbReference type="AlphaFoldDB" id="A0AAN8CSB0"/>
<organism evidence="2 3">
    <name type="scientific">Champsocephalus esox</name>
    <name type="common">pike icefish</name>
    <dbReference type="NCBI Taxonomy" id="159716"/>
    <lineage>
        <taxon>Eukaryota</taxon>
        <taxon>Metazoa</taxon>
        <taxon>Chordata</taxon>
        <taxon>Craniata</taxon>
        <taxon>Vertebrata</taxon>
        <taxon>Euteleostomi</taxon>
        <taxon>Actinopterygii</taxon>
        <taxon>Neopterygii</taxon>
        <taxon>Teleostei</taxon>
        <taxon>Neoteleostei</taxon>
        <taxon>Acanthomorphata</taxon>
        <taxon>Eupercaria</taxon>
        <taxon>Perciformes</taxon>
        <taxon>Notothenioidei</taxon>
        <taxon>Channichthyidae</taxon>
        <taxon>Champsocephalus</taxon>
    </lineage>
</organism>
<evidence type="ECO:0000256" key="1">
    <source>
        <dbReference type="SAM" id="MobiDB-lite"/>
    </source>
</evidence>
<dbReference type="EMBL" id="JAULUE010002048">
    <property type="protein sequence ID" value="KAK5909356.1"/>
    <property type="molecule type" value="Genomic_DNA"/>
</dbReference>
<protein>
    <submittedName>
        <fullName evidence="2">Uncharacterized protein</fullName>
    </submittedName>
</protein>